<proteinExistence type="predicted"/>
<dbReference type="WBParaSite" id="MBELARI_LOCUS14380">
    <property type="protein sequence ID" value="MBELARI_LOCUS14380"/>
    <property type="gene ID" value="MBELARI_LOCUS14380"/>
</dbReference>
<dbReference type="InterPro" id="IPR011009">
    <property type="entry name" value="Kinase-like_dom_sf"/>
</dbReference>
<dbReference type="GO" id="GO:0004672">
    <property type="term" value="F:protein kinase activity"/>
    <property type="evidence" value="ECO:0007669"/>
    <property type="project" value="InterPro"/>
</dbReference>
<evidence type="ECO:0000313" key="2">
    <source>
        <dbReference type="Proteomes" id="UP000887575"/>
    </source>
</evidence>
<sequence length="261" mass="30532">MNQFVELIYVSLYELADLLSIMRQYLTPGWLYTEEMNTTKFHSVPKIVPLRLPTEELNTTSSHMTSEDYHQDICPENVIMTGDFSLKLAYFPTIPNLIGGQRYEGVEKYGRAEWDESFKNQVYSIGLIIWEIIERRRVFEEYDRDGKFQVDQLHQDLKTGKFLLPWPKCESRLAVIVELCTRLNLDDRPGSSDAFDLPYSKISQHASNKKEPQALKMKIREDERCLIRPIGFDGTENEDNPKVSRNPQKRHVILYFDGEVE</sequence>
<organism evidence="2 3">
    <name type="scientific">Mesorhabditis belari</name>
    <dbReference type="NCBI Taxonomy" id="2138241"/>
    <lineage>
        <taxon>Eukaryota</taxon>
        <taxon>Metazoa</taxon>
        <taxon>Ecdysozoa</taxon>
        <taxon>Nematoda</taxon>
        <taxon>Chromadorea</taxon>
        <taxon>Rhabditida</taxon>
        <taxon>Rhabditina</taxon>
        <taxon>Rhabditomorpha</taxon>
        <taxon>Rhabditoidea</taxon>
        <taxon>Rhabditidae</taxon>
        <taxon>Mesorhabditinae</taxon>
        <taxon>Mesorhabditis</taxon>
    </lineage>
</organism>
<dbReference type="Proteomes" id="UP000887575">
    <property type="component" value="Unassembled WGS sequence"/>
</dbReference>
<protein>
    <recommendedName>
        <fullName evidence="1">Protein kinase domain-containing protein</fullName>
    </recommendedName>
</protein>
<dbReference type="AlphaFoldDB" id="A0AAF3J3S4"/>
<keyword evidence="2" id="KW-1185">Reference proteome</keyword>
<accession>A0AAF3J3S4</accession>
<evidence type="ECO:0000313" key="3">
    <source>
        <dbReference type="WBParaSite" id="MBELARI_LOCUS14380"/>
    </source>
</evidence>
<dbReference type="GO" id="GO:0005524">
    <property type="term" value="F:ATP binding"/>
    <property type="evidence" value="ECO:0007669"/>
    <property type="project" value="InterPro"/>
</dbReference>
<dbReference type="Gene3D" id="1.10.510.10">
    <property type="entry name" value="Transferase(Phosphotransferase) domain 1"/>
    <property type="match status" value="1"/>
</dbReference>
<feature type="domain" description="Protein kinase" evidence="1">
    <location>
        <begin position="1"/>
        <end position="200"/>
    </location>
</feature>
<evidence type="ECO:0000259" key="1">
    <source>
        <dbReference type="PROSITE" id="PS50011"/>
    </source>
</evidence>
<reference evidence="3" key="1">
    <citation type="submission" date="2024-02" db="UniProtKB">
        <authorList>
            <consortium name="WormBaseParasite"/>
        </authorList>
    </citation>
    <scope>IDENTIFICATION</scope>
</reference>
<dbReference type="InterPro" id="IPR000719">
    <property type="entry name" value="Prot_kinase_dom"/>
</dbReference>
<dbReference type="PROSITE" id="PS50011">
    <property type="entry name" value="PROTEIN_KINASE_DOM"/>
    <property type="match status" value="1"/>
</dbReference>
<name>A0AAF3J3S4_9BILA</name>
<dbReference type="SUPFAM" id="SSF56112">
    <property type="entry name" value="Protein kinase-like (PK-like)"/>
    <property type="match status" value="1"/>
</dbReference>